<keyword evidence="1" id="KW-0472">Membrane</keyword>
<protein>
    <submittedName>
        <fullName evidence="2">Uncharacterized protein</fullName>
    </submittedName>
</protein>
<proteinExistence type="predicted"/>
<accession>A0A2A5RJZ8</accession>
<feature type="transmembrane region" description="Helical" evidence="1">
    <location>
        <begin position="6"/>
        <end position="21"/>
    </location>
</feature>
<comment type="caution">
    <text evidence="2">The sequence shown here is derived from an EMBL/GenBank/DDBJ whole genome shotgun (WGS) entry which is preliminary data.</text>
</comment>
<evidence type="ECO:0000313" key="3">
    <source>
        <dbReference type="Proteomes" id="UP000218181"/>
    </source>
</evidence>
<dbReference type="OrthoDB" id="2242787at2"/>
<sequence>MHSIVIIGSLIGLGFSALYLIETIKGTVQPNKVTWLIWALAPLISAVAAFSSGVTWAALPVLGSGIGPLLIFIASFFNKTSYWEMTRFDLICGGFSIFSLVAWFLSKDANIAIVLSLTSDMLAALPTLIKGWKFPETENGWLYLGSVVSASASFTEINHWTFAEVAFPIYLILIGVVFCAVFEWRKYQLNHQLNKIKKS</sequence>
<feature type="transmembrane region" description="Helical" evidence="1">
    <location>
        <begin position="33"/>
        <end position="50"/>
    </location>
</feature>
<feature type="transmembrane region" description="Helical" evidence="1">
    <location>
        <begin position="167"/>
        <end position="184"/>
    </location>
</feature>
<feature type="transmembrane region" description="Helical" evidence="1">
    <location>
        <begin position="88"/>
        <end position="105"/>
    </location>
</feature>
<evidence type="ECO:0000313" key="2">
    <source>
        <dbReference type="EMBL" id="PCR99486.1"/>
    </source>
</evidence>
<dbReference type="RefSeq" id="WP_096818483.1">
    <property type="nucleotide sequence ID" value="NZ_JXJU01000008.1"/>
</dbReference>
<dbReference type="STRING" id="1291764.GCA_001311235_01619"/>
<reference evidence="2 3" key="1">
    <citation type="submission" date="2014-12" db="EMBL/GenBank/DDBJ databases">
        <title>Draft genome sequences of 10 type strains of Lactococcus.</title>
        <authorList>
            <person name="Sun Z."/>
            <person name="Zhong Z."/>
            <person name="Liu W."/>
            <person name="Zhang W."/>
            <person name="Zhang H."/>
        </authorList>
    </citation>
    <scope>NUCLEOTIDE SEQUENCE [LARGE SCALE GENOMIC DNA]</scope>
    <source>
        <strain evidence="2 3">JCM 16395</strain>
    </source>
</reference>
<name>A0A2A5RJZ8_9LACT</name>
<dbReference type="Proteomes" id="UP000218181">
    <property type="component" value="Unassembled WGS sequence"/>
</dbReference>
<feature type="transmembrane region" description="Helical" evidence="1">
    <location>
        <begin position="56"/>
        <end position="76"/>
    </location>
</feature>
<dbReference type="AlphaFoldDB" id="A0A2A5RJZ8"/>
<keyword evidence="1" id="KW-1133">Transmembrane helix</keyword>
<dbReference type="EMBL" id="JXJU01000008">
    <property type="protein sequence ID" value="PCR99486.1"/>
    <property type="molecule type" value="Genomic_DNA"/>
</dbReference>
<organism evidence="2 3">
    <name type="scientific">Lactococcus fujiensis JCM 16395</name>
    <dbReference type="NCBI Taxonomy" id="1291764"/>
    <lineage>
        <taxon>Bacteria</taxon>
        <taxon>Bacillati</taxon>
        <taxon>Bacillota</taxon>
        <taxon>Bacilli</taxon>
        <taxon>Lactobacillales</taxon>
        <taxon>Streptococcaceae</taxon>
        <taxon>Lactococcus</taxon>
    </lineage>
</organism>
<keyword evidence="1" id="KW-0812">Transmembrane</keyword>
<gene>
    <name evidence="2" type="ORF">RT41_GL001862</name>
</gene>
<keyword evidence="3" id="KW-1185">Reference proteome</keyword>
<evidence type="ECO:0000256" key="1">
    <source>
        <dbReference type="SAM" id="Phobius"/>
    </source>
</evidence>